<dbReference type="RefSeq" id="WP_337705462.1">
    <property type="nucleotide sequence ID" value="NZ_JBBEGM010000010.1"/>
</dbReference>
<keyword evidence="5" id="KW-0223">Dioxygenase</keyword>
<dbReference type="Proteomes" id="UP001369736">
    <property type="component" value="Unassembled WGS sequence"/>
</dbReference>
<comment type="cofactor">
    <cofactor evidence="5">
        <name>Fe(2+)</name>
        <dbReference type="ChEBI" id="CHEBI:29033"/>
    </cofactor>
    <text evidence="5">Binds 1 Fe(2+) ion per subunit.</text>
</comment>
<gene>
    <name evidence="7" type="ORF">WCD58_23265</name>
</gene>
<keyword evidence="4 5" id="KW-0408">Iron</keyword>
<dbReference type="Pfam" id="PF03055">
    <property type="entry name" value="RPE65"/>
    <property type="match status" value="1"/>
</dbReference>
<organism evidence="7 8">
    <name type="scientific">Actinomycetospora flava</name>
    <dbReference type="NCBI Taxonomy" id="3129232"/>
    <lineage>
        <taxon>Bacteria</taxon>
        <taxon>Bacillati</taxon>
        <taxon>Actinomycetota</taxon>
        <taxon>Actinomycetes</taxon>
        <taxon>Pseudonocardiales</taxon>
        <taxon>Pseudonocardiaceae</taxon>
        <taxon>Actinomycetospora</taxon>
    </lineage>
</organism>
<proteinExistence type="inferred from homology"/>
<dbReference type="PANTHER" id="PTHR10543:SF89">
    <property type="entry name" value="CAROTENOID 9,10(9',10')-CLEAVAGE DIOXYGENASE 1"/>
    <property type="match status" value="1"/>
</dbReference>
<comment type="caution">
    <text evidence="7">The sequence shown here is derived from an EMBL/GenBank/DDBJ whole genome shotgun (WGS) entry which is preliminary data.</text>
</comment>
<keyword evidence="2 5" id="KW-0479">Metal-binding</keyword>
<evidence type="ECO:0000256" key="3">
    <source>
        <dbReference type="ARBA" id="ARBA00023002"/>
    </source>
</evidence>
<dbReference type="EC" id="1.13.11.-" evidence="5"/>
<evidence type="ECO:0000313" key="8">
    <source>
        <dbReference type="Proteomes" id="UP001369736"/>
    </source>
</evidence>
<sequence length="481" mass="50987">MTTTAPSGPPPVDAAHDPHLSGTFEPVIDEIDAGDLEVTGELPPEMDGMYVRNGPNPRFTPLGSYIYPLEGDGMVHGLWVSGGTARYANRFVHTPMLDAEIGAGRALWGGLMTGYTPGADEVGPSLAGVAKDLPDINVVRHGGRLLALAESAPPYALTAELATIGKETFGGSLPAGLCAHPKVDPRTGEMAVFCYGLEPPYLTWAMLGPDGGTRRAPTAVPGVDEPVMIHDMAITERFLVLVLGPLYFDMAAAMRGGSLLAWRPEDGTRIALIPRDGGPVRWAHTEAFWSWHNANAFDLPPTADGAAGGVVLDLVTWSRPGGLSPDTSPVVGGISRAEIDPVAGSITRRFLTDPHGMEFPRVDDRLLGRPHGVIALGTKTGRASLANGEFDAVLWLDPATGRTETWDAGDLSVGEPCFVPRPGDTDSSHGWWVTFATDRTDRSSWFVVFAAADPAAGPVARVRIPVRVPLGLHGAWLPTEE</sequence>
<keyword evidence="8" id="KW-1185">Reference proteome</keyword>
<dbReference type="PANTHER" id="PTHR10543">
    <property type="entry name" value="BETA-CAROTENE DIOXYGENASE"/>
    <property type="match status" value="1"/>
</dbReference>
<feature type="region of interest" description="Disordered" evidence="6">
    <location>
        <begin position="1"/>
        <end position="21"/>
    </location>
</feature>
<evidence type="ECO:0000313" key="7">
    <source>
        <dbReference type="EMBL" id="MEJ2864095.1"/>
    </source>
</evidence>
<evidence type="ECO:0000256" key="4">
    <source>
        <dbReference type="ARBA" id="ARBA00023004"/>
    </source>
</evidence>
<comment type="similarity">
    <text evidence="1 5">Belongs to the carotenoid oxygenase family.</text>
</comment>
<evidence type="ECO:0000256" key="6">
    <source>
        <dbReference type="SAM" id="MobiDB-lite"/>
    </source>
</evidence>
<dbReference type="EMBL" id="JBBEGM010000010">
    <property type="protein sequence ID" value="MEJ2864095.1"/>
    <property type="molecule type" value="Genomic_DNA"/>
</dbReference>
<reference evidence="7 8" key="1">
    <citation type="submission" date="2024-03" db="EMBL/GenBank/DDBJ databases">
        <title>Actinomycetospora sp. OC33-EN07, a novel actinomycete isolated from wild orchid (Aerides multiflora).</title>
        <authorList>
            <person name="Suriyachadkun C."/>
        </authorList>
    </citation>
    <scope>NUCLEOTIDE SEQUENCE [LARGE SCALE GENOMIC DNA]</scope>
    <source>
        <strain evidence="7 8">OC33-EN07</strain>
    </source>
</reference>
<protein>
    <recommendedName>
        <fullName evidence="5">Dioxygenase</fullName>
        <ecNumber evidence="5">1.13.11.-</ecNumber>
    </recommendedName>
</protein>
<name>A0ABU8M9T3_9PSEU</name>
<evidence type="ECO:0000256" key="1">
    <source>
        <dbReference type="ARBA" id="ARBA00006787"/>
    </source>
</evidence>
<dbReference type="InterPro" id="IPR004294">
    <property type="entry name" value="Carotenoid_Oase"/>
</dbReference>
<evidence type="ECO:0000256" key="5">
    <source>
        <dbReference type="RuleBase" id="RU364048"/>
    </source>
</evidence>
<keyword evidence="3 5" id="KW-0560">Oxidoreductase</keyword>
<accession>A0ABU8M9T3</accession>
<evidence type="ECO:0000256" key="2">
    <source>
        <dbReference type="ARBA" id="ARBA00022723"/>
    </source>
</evidence>